<dbReference type="Proteomes" id="UP000832034">
    <property type="component" value="Chromosome"/>
</dbReference>
<keyword evidence="4" id="KW-0067">ATP-binding</keyword>
<dbReference type="PANTHER" id="PTHR42764:SF1">
    <property type="entry name" value="PHOSPHONATES UTILIZATION ATP-BINDING PROTEIN PHNK-RELATED"/>
    <property type="match status" value="1"/>
</dbReference>
<keyword evidence="3" id="KW-0547">Nucleotide-binding</keyword>
<dbReference type="SMART" id="SM00382">
    <property type="entry name" value="AAA"/>
    <property type="match status" value="1"/>
</dbReference>
<keyword evidence="2" id="KW-1003">Cell membrane</keyword>
<dbReference type="InterPro" id="IPR017871">
    <property type="entry name" value="ABC_transporter-like_CS"/>
</dbReference>
<dbReference type="Gene3D" id="3.40.50.300">
    <property type="entry name" value="P-loop containing nucleotide triphosphate hydrolases"/>
    <property type="match status" value="1"/>
</dbReference>
<dbReference type="EMBL" id="CP091512">
    <property type="protein sequence ID" value="UOO91508.1"/>
    <property type="molecule type" value="Genomic_DNA"/>
</dbReference>
<sequence length="276" mass="30646">MNTHVDSVSPQAAWNSTETETQALLRVRGLTKLYGPNQGCQNVNFDLYPGEVLGIVGESGSGKSTLLSLLSGRILPNDGELIYIHGNGEPVDVYDCSEAARRQLLRTEWGFVEQHARDGLRMNVSAGANVSERLMAQGVRHYGFLHESAKEWMTQVEIDAARINDLPRTFSGGMQQRLQIARNLISKPRLVFMDEPTSSLDVSVQAKLLDLIRSLVRQYNLSIILVTHDLAVARLLADRLLVMQKSRVVESGLTDQILDDPQHPYTQLLVSSILQA</sequence>
<keyword evidence="1" id="KW-0813">Transport</keyword>
<organism evidence="6 7">
    <name type="scientific">Vitreoscilla stercoraria</name>
    <dbReference type="NCBI Taxonomy" id="61"/>
    <lineage>
        <taxon>Bacteria</taxon>
        <taxon>Pseudomonadati</taxon>
        <taxon>Pseudomonadota</taxon>
        <taxon>Betaproteobacteria</taxon>
        <taxon>Neisseriales</taxon>
        <taxon>Neisseriaceae</taxon>
        <taxon>Vitreoscilla</taxon>
    </lineage>
</organism>
<dbReference type="Pfam" id="PF00005">
    <property type="entry name" value="ABC_tran"/>
    <property type="match status" value="1"/>
</dbReference>
<dbReference type="InterPro" id="IPR027417">
    <property type="entry name" value="P-loop_NTPase"/>
</dbReference>
<dbReference type="RefSeq" id="WP_019959036.1">
    <property type="nucleotide sequence ID" value="NZ_CP091512.1"/>
</dbReference>
<dbReference type="GO" id="GO:0016829">
    <property type="term" value="F:lyase activity"/>
    <property type="evidence" value="ECO:0007669"/>
    <property type="project" value="UniProtKB-KW"/>
</dbReference>
<evidence type="ECO:0000256" key="3">
    <source>
        <dbReference type="ARBA" id="ARBA00022741"/>
    </source>
</evidence>
<reference evidence="6" key="1">
    <citation type="submission" date="2021-12" db="EMBL/GenBank/DDBJ databases">
        <authorList>
            <person name="Veyrier F.J."/>
        </authorList>
    </citation>
    <scope>NUCLEOTIDE SEQUENCE</scope>
    <source>
        <strain evidence="6">SAG 1488-6</strain>
    </source>
</reference>
<evidence type="ECO:0000313" key="6">
    <source>
        <dbReference type="EMBL" id="UOO91508.1"/>
    </source>
</evidence>
<keyword evidence="6" id="KW-0456">Lyase</keyword>
<dbReference type="PROSITE" id="PS50893">
    <property type="entry name" value="ABC_TRANSPORTER_2"/>
    <property type="match status" value="1"/>
</dbReference>
<evidence type="ECO:0000259" key="5">
    <source>
        <dbReference type="PROSITE" id="PS50893"/>
    </source>
</evidence>
<gene>
    <name evidence="6" type="primary">phnK</name>
    <name evidence="6" type="ORF">LVJ81_07470</name>
</gene>
<keyword evidence="2" id="KW-0472">Membrane</keyword>
<dbReference type="SUPFAM" id="SSF52540">
    <property type="entry name" value="P-loop containing nucleoside triphosphate hydrolases"/>
    <property type="match status" value="1"/>
</dbReference>
<protein>
    <submittedName>
        <fullName evidence="6">Phosphonate C-P lyase system protein PhnK</fullName>
    </submittedName>
</protein>
<evidence type="ECO:0000256" key="1">
    <source>
        <dbReference type="ARBA" id="ARBA00022448"/>
    </source>
</evidence>
<dbReference type="NCBIfam" id="TIGR02323">
    <property type="entry name" value="CP_lyasePhnK"/>
    <property type="match status" value="1"/>
</dbReference>
<dbReference type="Pfam" id="PF08352">
    <property type="entry name" value="oligo_HPY"/>
    <property type="match status" value="1"/>
</dbReference>
<accession>A0ABY4E6V5</accession>
<dbReference type="InterPro" id="IPR003439">
    <property type="entry name" value="ABC_transporter-like_ATP-bd"/>
</dbReference>
<dbReference type="InterPro" id="IPR013563">
    <property type="entry name" value="Oligopep_ABC_C"/>
</dbReference>
<dbReference type="PROSITE" id="PS00211">
    <property type="entry name" value="ABC_TRANSPORTER_1"/>
    <property type="match status" value="1"/>
</dbReference>
<dbReference type="CDD" id="cd03257">
    <property type="entry name" value="ABC_NikE_OppD_transporters"/>
    <property type="match status" value="1"/>
</dbReference>
<feature type="domain" description="ABC transporter" evidence="5">
    <location>
        <begin position="25"/>
        <end position="270"/>
    </location>
</feature>
<evidence type="ECO:0000256" key="4">
    <source>
        <dbReference type="ARBA" id="ARBA00022840"/>
    </source>
</evidence>
<name>A0ABY4E6V5_VITST</name>
<dbReference type="InterPro" id="IPR012700">
    <property type="entry name" value="PhnK"/>
</dbReference>
<dbReference type="InterPro" id="IPR003593">
    <property type="entry name" value="AAA+_ATPase"/>
</dbReference>
<dbReference type="PIRSF" id="PIRSF037116">
    <property type="entry name" value="CP_lyase_PhnK"/>
    <property type="match status" value="1"/>
</dbReference>
<keyword evidence="7" id="KW-1185">Reference proteome</keyword>
<dbReference type="PANTHER" id="PTHR42764">
    <property type="entry name" value="PHOSPHONATES UTILIZATION ATP-BINDING PROTEIN PHNK-RELATED"/>
    <property type="match status" value="1"/>
</dbReference>
<evidence type="ECO:0000313" key="7">
    <source>
        <dbReference type="Proteomes" id="UP000832034"/>
    </source>
</evidence>
<proteinExistence type="predicted"/>
<reference evidence="6" key="2">
    <citation type="journal article" date="2022" name="Res Sq">
        <title>Evolution of multicellular longitudinally dividing oral cavity symbionts (Neisseriaceae).</title>
        <authorList>
            <person name="Nyongesa S."/>
            <person name="Weber P."/>
            <person name="Bernet E."/>
            <person name="Pullido F."/>
            <person name="Nieckarz M."/>
            <person name="Delaby M."/>
            <person name="Nieves C."/>
            <person name="Viehboeck T."/>
            <person name="Krause N."/>
            <person name="Rivera-Millot A."/>
            <person name="Nakamura A."/>
            <person name="Vischer N."/>
            <person name="VanNieuwenhze M."/>
            <person name="Brun Y."/>
            <person name="Cava F."/>
            <person name="Bulgheresi S."/>
            <person name="Veyrier F."/>
        </authorList>
    </citation>
    <scope>NUCLEOTIDE SEQUENCE</scope>
    <source>
        <strain evidence="6">SAG 1488-6</strain>
    </source>
</reference>
<evidence type="ECO:0000256" key="2">
    <source>
        <dbReference type="ARBA" id="ARBA00022475"/>
    </source>
</evidence>